<dbReference type="FunFam" id="3.30.2410.10:FF:000003">
    <property type="entry name" value="probable E3 ubiquitin-protein ligase HERC4 isoform X1"/>
    <property type="match status" value="1"/>
</dbReference>
<dbReference type="GO" id="GO:0000209">
    <property type="term" value="P:protein polyubiquitination"/>
    <property type="evidence" value="ECO:0007669"/>
    <property type="project" value="InterPro"/>
</dbReference>
<dbReference type="PROSITE" id="PS50237">
    <property type="entry name" value="HECT"/>
    <property type="match status" value="1"/>
</dbReference>
<dbReference type="Proteomes" id="UP000717515">
    <property type="component" value="Unassembled WGS sequence"/>
</dbReference>
<evidence type="ECO:0000256" key="4">
    <source>
        <dbReference type="ARBA" id="ARBA00022786"/>
    </source>
</evidence>
<dbReference type="Gene3D" id="3.90.1750.10">
    <property type="entry name" value="Hect, E3 ligase catalytic domains"/>
    <property type="match status" value="1"/>
</dbReference>
<comment type="caution">
    <text evidence="8">The sequence shown here is derived from an EMBL/GenBank/DDBJ whole genome shotgun (WGS) entry which is preliminary data.</text>
</comment>
<feature type="compositionally biased region" description="Polar residues" evidence="6">
    <location>
        <begin position="141"/>
        <end position="156"/>
    </location>
</feature>
<feature type="compositionally biased region" description="Polar residues" evidence="6">
    <location>
        <begin position="99"/>
        <end position="108"/>
    </location>
</feature>
<dbReference type="Pfam" id="PF00632">
    <property type="entry name" value="HECT"/>
    <property type="match status" value="1"/>
</dbReference>
<keyword evidence="3" id="KW-0808">Transferase</keyword>
<evidence type="ECO:0000256" key="2">
    <source>
        <dbReference type="ARBA" id="ARBA00012485"/>
    </source>
</evidence>
<dbReference type="InterPro" id="IPR044611">
    <property type="entry name" value="E3A/B/C-like"/>
</dbReference>
<dbReference type="Gene3D" id="6.10.130.10">
    <property type="entry name" value="Ubiquitin-protein ligase E3A, N-terminal zinc-binding domain (AZUL)"/>
    <property type="match status" value="1"/>
</dbReference>
<dbReference type="PANTHER" id="PTHR45700">
    <property type="entry name" value="UBIQUITIN-PROTEIN LIGASE E3C"/>
    <property type="match status" value="1"/>
</dbReference>
<dbReference type="Pfam" id="PF16558">
    <property type="entry name" value="AZUL"/>
    <property type="match status" value="1"/>
</dbReference>
<accession>A0A9P8AB45</accession>
<dbReference type="InterPro" id="IPR000569">
    <property type="entry name" value="HECT_dom"/>
</dbReference>
<dbReference type="GO" id="GO:0061630">
    <property type="term" value="F:ubiquitin protein ligase activity"/>
    <property type="evidence" value="ECO:0007669"/>
    <property type="project" value="UniProtKB-EC"/>
</dbReference>
<organism evidence="8 9">
    <name type="scientific">Mortierella alpina</name>
    <name type="common">Oleaginous fungus</name>
    <name type="synonym">Mortierella renispora</name>
    <dbReference type="NCBI Taxonomy" id="64518"/>
    <lineage>
        <taxon>Eukaryota</taxon>
        <taxon>Fungi</taxon>
        <taxon>Fungi incertae sedis</taxon>
        <taxon>Mucoromycota</taxon>
        <taxon>Mortierellomycotina</taxon>
        <taxon>Mortierellomycetes</taxon>
        <taxon>Mortierellales</taxon>
        <taxon>Mortierellaceae</taxon>
        <taxon>Mortierella</taxon>
    </lineage>
</organism>
<dbReference type="AlphaFoldDB" id="A0A9P8AB45"/>
<feature type="compositionally biased region" description="Low complexity" evidence="6">
    <location>
        <begin position="183"/>
        <end position="209"/>
    </location>
</feature>
<dbReference type="Gene3D" id="3.30.2410.10">
    <property type="entry name" value="Hect, E3 ligase catalytic domain"/>
    <property type="match status" value="1"/>
</dbReference>
<evidence type="ECO:0000256" key="1">
    <source>
        <dbReference type="ARBA" id="ARBA00000885"/>
    </source>
</evidence>
<dbReference type="SMART" id="SM00119">
    <property type="entry name" value="HECTc"/>
    <property type="match status" value="1"/>
</dbReference>
<dbReference type="PANTHER" id="PTHR45700:SF8">
    <property type="entry name" value="HECT-TYPE E3 UBIQUITIN TRANSFERASE"/>
    <property type="match status" value="1"/>
</dbReference>
<dbReference type="InterPro" id="IPR035983">
    <property type="entry name" value="Hect_E3_ubiquitin_ligase"/>
</dbReference>
<dbReference type="InterPro" id="IPR042556">
    <property type="entry name" value="AZUL_sf"/>
</dbReference>
<dbReference type="EC" id="2.3.2.26" evidence="2"/>
<feature type="domain" description="HECT" evidence="7">
    <location>
        <begin position="607"/>
        <end position="948"/>
    </location>
</feature>
<evidence type="ECO:0000313" key="9">
    <source>
        <dbReference type="Proteomes" id="UP000717515"/>
    </source>
</evidence>
<reference evidence="8" key="1">
    <citation type="submission" date="2021-07" db="EMBL/GenBank/DDBJ databases">
        <title>Draft genome of Mortierella alpina, strain LL118, isolated from an aspen leaf litter sample.</title>
        <authorList>
            <person name="Yang S."/>
            <person name="Vinatzer B.A."/>
        </authorList>
    </citation>
    <scope>NUCLEOTIDE SEQUENCE</scope>
    <source>
        <strain evidence="8">LL118</strain>
    </source>
</reference>
<dbReference type="InterPro" id="IPR032353">
    <property type="entry name" value="AZUL"/>
</dbReference>
<sequence length="948" mass="106262">FLQLPFPLKDQTNQTRPDKQLCSPFTFPSSSLLEATLTTLEDHYNDDEAEASMDASPDFMVQDGGSSPVSLSGTTLNSDYQVAVLDEQLQDHLEYPPTAGTTSTSVVSRNMPAHSPQQQHRRPHPTVSVPGVPYPHVRPQALSSARQPRIQQSSVIRHSRNHIYSKAQTPQSTALASRTHPDGSSASGTEAGGSSTTSLSIMPASSPSAALPPNQQLIGKYLRQFLQGCGVSICQTPLCRSNPSFPLKDPNEISAKAMELATQGTGEICPHLGSRSTSGGVPREIVADPNVDLDIVSLKALIDQCKRGQSYVPLLSRLQIVFSSLSRLSMSFADPSMDPKNPLSLLLSDVQQAYWLLRDCPPEAKYLIASAAERIMSSVSVRPDLVTPRLMKGILIIFMYPILREKPWQSSLVANLCEIVCKCSAACQRVLKYYLETPRPSHGNGVASLEETMAWLVWLVHRFINKRVETIEVEVCNDGLPSSTRNLDHTVESALHCLQFFYLVNQEAKLIKYTEFYNESLNSFINFMDDFKRFREKEFALCNFPFVLTVTTKANILKLESSVLMREKLQLAFFRALFAGVNSPYLLLTIRRDFIIEDALVQLQNKSHEDLKKQLQIKFVNEEGIDEGGVQKEFFQLAMHELTDPKYGMFTTNEESRLCWFAQSPLADELALDEYNMVGRLIGIAIYNGVILDIHFPLALYKKLALAAEPQGDPRKLDEQWDLDDLMELDPTLAKGLRQLESFEGDVLEAYDRTFQIDYESMGQTFQYDLVPDGASVPLTNENRNEFVKAYLKFYFTTSVAKQFNAFSEGFHLVTLGSAIQLFRPEEVEQLICGSPILDFNALEQITQYEGGFHAKSRIIRWFWEIVHAYEEKDKKRLLFFATGSDRVPIGGLGHLSFTISKNGPDSMRLPTSHTCYNTLMLCAYSTKEKLQERLTTAIGNSEGFGLM</sequence>
<evidence type="ECO:0000313" key="8">
    <source>
        <dbReference type="EMBL" id="KAG9325799.1"/>
    </source>
</evidence>
<dbReference type="SUPFAM" id="SSF56204">
    <property type="entry name" value="Hect, E3 ligase catalytic domain"/>
    <property type="match status" value="1"/>
</dbReference>
<dbReference type="Gene3D" id="3.30.2160.10">
    <property type="entry name" value="Hect, E3 ligase catalytic domain"/>
    <property type="match status" value="1"/>
</dbReference>
<dbReference type="EMBL" id="JAIFTL010000032">
    <property type="protein sequence ID" value="KAG9325799.1"/>
    <property type="molecule type" value="Genomic_DNA"/>
</dbReference>
<evidence type="ECO:0000256" key="6">
    <source>
        <dbReference type="SAM" id="MobiDB-lite"/>
    </source>
</evidence>
<protein>
    <recommendedName>
        <fullName evidence="2">HECT-type E3 ubiquitin transferase</fullName>
        <ecNumber evidence="2">2.3.2.26</ecNumber>
    </recommendedName>
</protein>
<feature type="region of interest" description="Disordered" evidence="6">
    <location>
        <begin position="94"/>
        <end position="209"/>
    </location>
</feature>
<proteinExistence type="predicted"/>
<name>A0A9P8AB45_MORAP</name>
<comment type="catalytic activity">
    <reaction evidence="1">
        <text>S-ubiquitinyl-[E2 ubiquitin-conjugating enzyme]-L-cysteine + [acceptor protein]-L-lysine = [E2 ubiquitin-conjugating enzyme]-L-cysteine + N(6)-ubiquitinyl-[acceptor protein]-L-lysine.</text>
        <dbReference type="EC" id="2.3.2.26"/>
    </reaction>
</comment>
<evidence type="ECO:0000259" key="7">
    <source>
        <dbReference type="PROSITE" id="PS50237"/>
    </source>
</evidence>
<feature type="compositionally biased region" description="Polar residues" evidence="6">
    <location>
        <begin position="166"/>
        <end position="176"/>
    </location>
</feature>
<gene>
    <name evidence="8" type="ORF">KVV02_005723</name>
</gene>
<dbReference type="CDD" id="cd00078">
    <property type="entry name" value="HECTc"/>
    <property type="match status" value="1"/>
</dbReference>
<feature type="active site" description="Glycyl thioester intermediate" evidence="5">
    <location>
        <position position="916"/>
    </location>
</feature>
<keyword evidence="4 5" id="KW-0833">Ubl conjugation pathway</keyword>
<evidence type="ECO:0000256" key="3">
    <source>
        <dbReference type="ARBA" id="ARBA00022679"/>
    </source>
</evidence>
<feature type="non-terminal residue" evidence="8">
    <location>
        <position position="1"/>
    </location>
</feature>
<evidence type="ECO:0000256" key="5">
    <source>
        <dbReference type="PROSITE-ProRule" id="PRU00104"/>
    </source>
</evidence>